<feature type="signal peptide" evidence="7">
    <location>
        <begin position="1"/>
        <end position="19"/>
    </location>
</feature>
<accession>A0AAP2G1W0</accession>
<feature type="domain" description="PDZ" evidence="8">
    <location>
        <begin position="98"/>
        <end position="182"/>
    </location>
</feature>
<feature type="chain" id="PRO_5042889453" evidence="7">
    <location>
        <begin position="20"/>
        <end position="450"/>
    </location>
</feature>
<name>A0AAP2G1W0_9GAMM</name>
<evidence type="ECO:0000256" key="7">
    <source>
        <dbReference type="SAM" id="SignalP"/>
    </source>
</evidence>
<dbReference type="InterPro" id="IPR004447">
    <property type="entry name" value="Peptidase_S41A"/>
</dbReference>
<dbReference type="InterPro" id="IPR029045">
    <property type="entry name" value="ClpP/crotonase-like_dom_sf"/>
</dbReference>
<dbReference type="GO" id="GO:0008236">
    <property type="term" value="F:serine-type peptidase activity"/>
    <property type="evidence" value="ECO:0007669"/>
    <property type="project" value="UniProtKB-KW"/>
</dbReference>
<feature type="compositionally biased region" description="Basic and acidic residues" evidence="6">
    <location>
        <begin position="389"/>
        <end position="403"/>
    </location>
</feature>
<evidence type="ECO:0000256" key="2">
    <source>
        <dbReference type="ARBA" id="ARBA00022670"/>
    </source>
</evidence>
<evidence type="ECO:0000256" key="5">
    <source>
        <dbReference type="RuleBase" id="RU004404"/>
    </source>
</evidence>
<reference evidence="9 10" key="1">
    <citation type="journal article" date="2021" name="Microbiol. Resour. Announc.">
        <title>Draft Genome Sequence of Coralloluteibacterium stylophorae LMG 29479T.</title>
        <authorList>
            <person name="Karlyshev A.V."/>
            <person name="Kudryashova E.B."/>
            <person name="Ariskina E.V."/>
            <person name="Conroy A.P."/>
            <person name="Abidueva E.Y."/>
        </authorList>
    </citation>
    <scope>NUCLEOTIDE SEQUENCE [LARGE SCALE GENOMIC DNA]</scope>
    <source>
        <strain evidence="9 10">LMG 29479</strain>
    </source>
</reference>
<dbReference type="SUPFAM" id="SSF50156">
    <property type="entry name" value="PDZ domain-like"/>
    <property type="match status" value="1"/>
</dbReference>
<evidence type="ECO:0000256" key="4">
    <source>
        <dbReference type="ARBA" id="ARBA00022825"/>
    </source>
</evidence>
<keyword evidence="10" id="KW-1185">Reference proteome</keyword>
<dbReference type="PANTHER" id="PTHR32060">
    <property type="entry name" value="TAIL-SPECIFIC PROTEASE"/>
    <property type="match status" value="1"/>
</dbReference>
<dbReference type="Proteomes" id="UP000675747">
    <property type="component" value="Unassembled WGS sequence"/>
</dbReference>
<comment type="caution">
    <text evidence="9">The sequence shown here is derived from an EMBL/GenBank/DDBJ whole genome shotgun (WGS) entry which is preliminary data.</text>
</comment>
<dbReference type="PANTHER" id="PTHR32060:SF30">
    <property type="entry name" value="CARBOXY-TERMINAL PROCESSING PROTEASE CTPA"/>
    <property type="match status" value="1"/>
</dbReference>
<feature type="region of interest" description="Disordered" evidence="6">
    <location>
        <begin position="382"/>
        <end position="403"/>
    </location>
</feature>
<dbReference type="GO" id="GO:0004175">
    <property type="term" value="F:endopeptidase activity"/>
    <property type="evidence" value="ECO:0007669"/>
    <property type="project" value="TreeGrafter"/>
</dbReference>
<protein>
    <submittedName>
        <fullName evidence="9">S41 family peptidase</fullName>
    </submittedName>
</protein>
<dbReference type="PROSITE" id="PS50106">
    <property type="entry name" value="PDZ"/>
    <property type="match status" value="1"/>
</dbReference>
<gene>
    <name evidence="9" type="ORF">KB893_013115</name>
</gene>
<keyword evidence="4 5" id="KW-0720">Serine protease</keyword>
<dbReference type="FunFam" id="3.90.226.10:FF:000029">
    <property type="entry name" value="Peptidase, S41 family"/>
    <property type="match status" value="1"/>
</dbReference>
<dbReference type="InterPro" id="IPR055210">
    <property type="entry name" value="CtpA/B_N"/>
</dbReference>
<dbReference type="CDD" id="cd06782">
    <property type="entry name" value="cpPDZ_CPP-like"/>
    <property type="match status" value="1"/>
</dbReference>
<evidence type="ECO:0000313" key="10">
    <source>
        <dbReference type="Proteomes" id="UP000675747"/>
    </source>
</evidence>
<dbReference type="Gene3D" id="2.30.42.10">
    <property type="match status" value="1"/>
</dbReference>
<dbReference type="InterPro" id="IPR001478">
    <property type="entry name" value="PDZ"/>
</dbReference>
<comment type="similarity">
    <text evidence="1 5">Belongs to the peptidase S41A family.</text>
</comment>
<dbReference type="NCBIfam" id="TIGR00225">
    <property type="entry name" value="prc"/>
    <property type="match status" value="1"/>
</dbReference>
<dbReference type="Gene3D" id="3.30.750.44">
    <property type="match status" value="1"/>
</dbReference>
<dbReference type="AlphaFoldDB" id="A0AAP2G1W0"/>
<dbReference type="Gene3D" id="3.90.226.10">
    <property type="entry name" value="2-enoyl-CoA Hydratase, Chain A, domain 1"/>
    <property type="match status" value="1"/>
</dbReference>
<dbReference type="InterPro" id="IPR036034">
    <property type="entry name" value="PDZ_sf"/>
</dbReference>
<dbReference type="EMBL" id="JAGQFT020000008">
    <property type="protein sequence ID" value="MBS7458073.1"/>
    <property type="molecule type" value="Genomic_DNA"/>
</dbReference>
<dbReference type="GO" id="GO:0030288">
    <property type="term" value="C:outer membrane-bounded periplasmic space"/>
    <property type="evidence" value="ECO:0007669"/>
    <property type="project" value="TreeGrafter"/>
</dbReference>
<organism evidence="9 10">
    <name type="scientific">Coralloluteibacterium stylophorae</name>
    <dbReference type="NCBI Taxonomy" id="1776034"/>
    <lineage>
        <taxon>Bacteria</taxon>
        <taxon>Pseudomonadati</taxon>
        <taxon>Pseudomonadota</taxon>
        <taxon>Gammaproteobacteria</taxon>
        <taxon>Lysobacterales</taxon>
        <taxon>Lysobacteraceae</taxon>
        <taxon>Coralloluteibacterium</taxon>
    </lineage>
</organism>
<dbReference type="InterPro" id="IPR005151">
    <property type="entry name" value="Tail-specific_protease"/>
</dbReference>
<dbReference type="GO" id="GO:0007165">
    <property type="term" value="P:signal transduction"/>
    <property type="evidence" value="ECO:0007669"/>
    <property type="project" value="TreeGrafter"/>
</dbReference>
<dbReference type="SMART" id="SM00245">
    <property type="entry name" value="TSPc"/>
    <property type="match status" value="1"/>
</dbReference>
<dbReference type="FunFam" id="2.30.42.10:FF:000063">
    <property type="entry name" value="Peptidase, S41 family"/>
    <property type="match status" value="1"/>
</dbReference>
<evidence type="ECO:0000256" key="3">
    <source>
        <dbReference type="ARBA" id="ARBA00022801"/>
    </source>
</evidence>
<dbReference type="CDD" id="cd07560">
    <property type="entry name" value="Peptidase_S41_CPP"/>
    <property type="match status" value="1"/>
</dbReference>
<dbReference type="Pfam" id="PF22694">
    <property type="entry name" value="CtpB_N-like"/>
    <property type="match status" value="1"/>
</dbReference>
<dbReference type="SUPFAM" id="SSF52096">
    <property type="entry name" value="ClpP/crotonase"/>
    <property type="match status" value="1"/>
</dbReference>
<dbReference type="GO" id="GO:0006508">
    <property type="term" value="P:proteolysis"/>
    <property type="evidence" value="ECO:0007669"/>
    <property type="project" value="UniProtKB-KW"/>
</dbReference>
<keyword evidence="3 5" id="KW-0378">Hydrolase</keyword>
<keyword evidence="7" id="KW-0732">Signal</keyword>
<evidence type="ECO:0000259" key="8">
    <source>
        <dbReference type="PROSITE" id="PS50106"/>
    </source>
</evidence>
<keyword evidence="2 5" id="KW-0645">Protease</keyword>
<proteinExistence type="inferred from homology"/>
<evidence type="ECO:0000313" key="9">
    <source>
        <dbReference type="EMBL" id="MBS7458073.1"/>
    </source>
</evidence>
<dbReference type="RefSeq" id="WP_213173785.1">
    <property type="nucleotide sequence ID" value="NZ_JAGQFT020000008.1"/>
</dbReference>
<dbReference type="SMART" id="SM00228">
    <property type="entry name" value="PDZ"/>
    <property type="match status" value="1"/>
</dbReference>
<evidence type="ECO:0000256" key="6">
    <source>
        <dbReference type="SAM" id="MobiDB-lite"/>
    </source>
</evidence>
<dbReference type="Pfam" id="PF13180">
    <property type="entry name" value="PDZ_2"/>
    <property type="match status" value="1"/>
</dbReference>
<evidence type="ECO:0000256" key="1">
    <source>
        <dbReference type="ARBA" id="ARBA00009179"/>
    </source>
</evidence>
<sequence length="450" mass="47004">MRLFVATLSLLLPCAAALAQEAPPSTVEEPEDVALEAQDALPESQVPIAEIQRYVAVFRAVKQAYVDPVSDQELMQGAIRGLLQDLDPHSAYLDEDESEALDEAAAGAYDGIGVELVQQPDRTLRVIAPFDGTPAARAGIKPGDVITAIDGRPVAADSTEGASTELRGPPGSTITLTVLREGEPEALDIRVKRETIRIVSVRGRSLEPGFGYVRISAFQTDTGRELARHIYGLSAEAGGKLRGLVIDLRSNPGGLLNAAVEAADSFLDEGVIVSTRGRLPIADSEFHATAGDLIEGAPIVVLIDAGSASASEVLAGALRDQKRATIMGSRSFGKGSVQTVLPLDNGDSIKLTTARYYTPSGRSIQAAGIAPDIALHAPEGDRAATGGLRESDLPNHLAGDDEVRDGTYAQGEILAGDSYIDRALAELKRLAGVAPAQAAAPAGEATPDAR</sequence>
<dbReference type="Pfam" id="PF03572">
    <property type="entry name" value="Peptidase_S41"/>
    <property type="match status" value="1"/>
</dbReference>